<protein>
    <submittedName>
        <fullName evidence="2">Uncharacterized protein</fullName>
    </submittedName>
</protein>
<organism evidence="2 3">
    <name type="scientific">Cytobacillus oceanisediminis</name>
    <dbReference type="NCBI Taxonomy" id="665099"/>
    <lineage>
        <taxon>Bacteria</taxon>
        <taxon>Bacillati</taxon>
        <taxon>Bacillota</taxon>
        <taxon>Bacilli</taxon>
        <taxon>Bacillales</taxon>
        <taxon>Bacillaceae</taxon>
        <taxon>Cytobacillus</taxon>
    </lineage>
</organism>
<gene>
    <name evidence="2" type="ORF">DFO73_110190</name>
</gene>
<name>A0A2V2ZQM9_9BACI</name>
<keyword evidence="1" id="KW-0472">Membrane</keyword>
<evidence type="ECO:0000256" key="1">
    <source>
        <dbReference type="SAM" id="Phobius"/>
    </source>
</evidence>
<dbReference type="RefSeq" id="WP_110066193.1">
    <property type="nucleotide sequence ID" value="NZ_QGTW01000010.1"/>
</dbReference>
<feature type="transmembrane region" description="Helical" evidence="1">
    <location>
        <begin position="135"/>
        <end position="154"/>
    </location>
</feature>
<sequence length="238" mass="28032">MFIYQLVKEYKKRFGFKNILLRNVKMNKWILFYLLTSVCFPIIISILFYFDLIIWMVLSIVVYFIILYFGGEQHKKKMIKLKPTNTLGYDVQPFRKMLSEIFSITSDEQLLRLDEIIKREISAVEYNRKYPLSDIIRQLFVALLITGLLSYAFFEIRDGNTEKATPLLAAYILVIGFTITLSGFLKQIREFGSSSYLNDISFLIHLSLLEVSIQTNPKQELEEDNYHLVLPSRKDKHK</sequence>
<keyword evidence="1" id="KW-1133">Transmembrane helix</keyword>
<dbReference type="AlphaFoldDB" id="A0A2V2ZQM9"/>
<dbReference type="Proteomes" id="UP000247150">
    <property type="component" value="Unassembled WGS sequence"/>
</dbReference>
<accession>A0A2V2ZQM9</accession>
<feature type="transmembrane region" description="Helical" evidence="1">
    <location>
        <begin position="53"/>
        <end position="71"/>
    </location>
</feature>
<evidence type="ECO:0000313" key="2">
    <source>
        <dbReference type="EMBL" id="PWW26616.1"/>
    </source>
</evidence>
<feature type="transmembrane region" description="Helical" evidence="1">
    <location>
        <begin position="166"/>
        <end position="185"/>
    </location>
</feature>
<evidence type="ECO:0000313" key="3">
    <source>
        <dbReference type="Proteomes" id="UP000247150"/>
    </source>
</evidence>
<comment type="caution">
    <text evidence="2">The sequence shown here is derived from an EMBL/GenBank/DDBJ whole genome shotgun (WGS) entry which is preliminary data.</text>
</comment>
<proteinExistence type="predicted"/>
<dbReference type="OrthoDB" id="2862907at2"/>
<dbReference type="EMBL" id="QGTW01000010">
    <property type="protein sequence ID" value="PWW26616.1"/>
    <property type="molecule type" value="Genomic_DNA"/>
</dbReference>
<keyword evidence="1" id="KW-0812">Transmembrane</keyword>
<feature type="transmembrane region" description="Helical" evidence="1">
    <location>
        <begin position="29"/>
        <end position="47"/>
    </location>
</feature>
<reference evidence="2 3" key="1">
    <citation type="submission" date="2018-05" db="EMBL/GenBank/DDBJ databases">
        <title>Freshwater and sediment microbial communities from various areas in North America, analyzing microbe dynamics in response to fracking.</title>
        <authorList>
            <person name="Lamendella R."/>
        </authorList>
    </citation>
    <scope>NUCLEOTIDE SEQUENCE [LARGE SCALE GENOMIC DNA]</scope>
    <source>
        <strain evidence="2 3">15_TX</strain>
    </source>
</reference>